<organism evidence="2 3">
    <name type="scientific">Dreissena polymorpha</name>
    <name type="common">Zebra mussel</name>
    <name type="synonym">Mytilus polymorpha</name>
    <dbReference type="NCBI Taxonomy" id="45954"/>
    <lineage>
        <taxon>Eukaryota</taxon>
        <taxon>Metazoa</taxon>
        <taxon>Spiralia</taxon>
        <taxon>Lophotrochozoa</taxon>
        <taxon>Mollusca</taxon>
        <taxon>Bivalvia</taxon>
        <taxon>Autobranchia</taxon>
        <taxon>Heteroconchia</taxon>
        <taxon>Euheterodonta</taxon>
        <taxon>Imparidentia</taxon>
        <taxon>Neoheterodontei</taxon>
        <taxon>Myida</taxon>
        <taxon>Dreissenoidea</taxon>
        <taxon>Dreissenidae</taxon>
        <taxon>Dreissena</taxon>
    </lineage>
</organism>
<evidence type="ECO:0000313" key="2">
    <source>
        <dbReference type="EMBL" id="KAH3846794.1"/>
    </source>
</evidence>
<reference evidence="2" key="1">
    <citation type="journal article" date="2019" name="bioRxiv">
        <title>The Genome of the Zebra Mussel, Dreissena polymorpha: A Resource for Invasive Species Research.</title>
        <authorList>
            <person name="McCartney M.A."/>
            <person name="Auch B."/>
            <person name="Kono T."/>
            <person name="Mallez S."/>
            <person name="Zhang Y."/>
            <person name="Obille A."/>
            <person name="Becker A."/>
            <person name="Abrahante J.E."/>
            <person name="Garbe J."/>
            <person name="Badalamenti J.P."/>
            <person name="Herman A."/>
            <person name="Mangelson H."/>
            <person name="Liachko I."/>
            <person name="Sullivan S."/>
            <person name="Sone E.D."/>
            <person name="Koren S."/>
            <person name="Silverstein K.A.T."/>
            <person name="Beckman K.B."/>
            <person name="Gohl D.M."/>
        </authorList>
    </citation>
    <scope>NUCLEOTIDE SEQUENCE</scope>
    <source>
        <strain evidence="2">Duluth1</strain>
        <tissue evidence="2">Whole animal</tissue>
    </source>
</reference>
<keyword evidence="1" id="KW-0732">Signal</keyword>
<dbReference type="EMBL" id="JAIWYP010000003">
    <property type="protein sequence ID" value="KAH3846794.1"/>
    <property type="molecule type" value="Genomic_DNA"/>
</dbReference>
<name>A0A9D4QX46_DREPO</name>
<accession>A0A9D4QX46</accession>
<evidence type="ECO:0000313" key="3">
    <source>
        <dbReference type="Proteomes" id="UP000828390"/>
    </source>
</evidence>
<feature type="signal peptide" evidence="1">
    <location>
        <begin position="1"/>
        <end position="23"/>
    </location>
</feature>
<dbReference type="Proteomes" id="UP000828390">
    <property type="component" value="Unassembled WGS sequence"/>
</dbReference>
<dbReference type="AlphaFoldDB" id="A0A9D4QX46"/>
<gene>
    <name evidence="2" type="ORF">DPMN_089101</name>
</gene>
<protein>
    <submittedName>
        <fullName evidence="2">Uncharacterized protein</fullName>
    </submittedName>
</protein>
<feature type="chain" id="PRO_5038350584" evidence="1">
    <location>
        <begin position="24"/>
        <end position="51"/>
    </location>
</feature>
<evidence type="ECO:0000256" key="1">
    <source>
        <dbReference type="SAM" id="SignalP"/>
    </source>
</evidence>
<keyword evidence="3" id="KW-1185">Reference proteome</keyword>
<sequence>MRANCNSFLQSVVFLLIQNYCQTVEVLVAVIPCELPGGGKVAGNEFFAVFL</sequence>
<comment type="caution">
    <text evidence="2">The sequence shown here is derived from an EMBL/GenBank/DDBJ whole genome shotgun (WGS) entry which is preliminary data.</text>
</comment>
<reference evidence="2" key="2">
    <citation type="submission" date="2020-11" db="EMBL/GenBank/DDBJ databases">
        <authorList>
            <person name="McCartney M.A."/>
            <person name="Auch B."/>
            <person name="Kono T."/>
            <person name="Mallez S."/>
            <person name="Becker A."/>
            <person name="Gohl D.M."/>
            <person name="Silverstein K.A.T."/>
            <person name="Koren S."/>
            <person name="Bechman K.B."/>
            <person name="Herman A."/>
            <person name="Abrahante J.E."/>
            <person name="Garbe J."/>
        </authorList>
    </citation>
    <scope>NUCLEOTIDE SEQUENCE</scope>
    <source>
        <strain evidence="2">Duluth1</strain>
        <tissue evidence="2">Whole animal</tissue>
    </source>
</reference>
<proteinExistence type="predicted"/>